<evidence type="ECO:0000256" key="2">
    <source>
        <dbReference type="ARBA" id="ARBA00023157"/>
    </source>
</evidence>
<gene>
    <name evidence="7" type="primary">LOC111085737</name>
</gene>
<dbReference type="GeneID" id="111085737"/>
<protein>
    <submittedName>
        <fullName evidence="7">Uncharacterized protein LOC111085737</fullName>
    </submittedName>
</protein>
<evidence type="ECO:0000259" key="5">
    <source>
        <dbReference type="Pfam" id="PF16077"/>
    </source>
</evidence>
<dbReference type="InterPro" id="IPR029034">
    <property type="entry name" value="Cystine-knot_cytokine"/>
</dbReference>
<reference evidence="7" key="1">
    <citation type="submission" date="2025-08" db="UniProtKB">
        <authorList>
            <consortium name="RefSeq"/>
        </authorList>
    </citation>
    <scope>IDENTIFICATION</scope>
    <source>
        <tissue evidence="7">Muscle</tissue>
    </source>
</reference>
<proteinExistence type="predicted"/>
<feature type="signal peptide" evidence="4">
    <location>
        <begin position="1"/>
        <end position="21"/>
    </location>
</feature>
<keyword evidence="1 4" id="KW-0732">Signal</keyword>
<name>A0ABM1SCS7_LIMPO</name>
<keyword evidence="2" id="KW-1015">Disulfide bond</keyword>
<evidence type="ECO:0000256" key="1">
    <source>
        <dbReference type="ARBA" id="ARBA00022729"/>
    </source>
</evidence>
<dbReference type="PANTHER" id="PTHR23199">
    <property type="entry name" value="NEUROTROPHIN 1-RELATED"/>
    <property type="match status" value="1"/>
</dbReference>
<dbReference type="InterPro" id="IPR032104">
    <property type="entry name" value="Spaetzle"/>
</dbReference>
<evidence type="ECO:0000256" key="4">
    <source>
        <dbReference type="SAM" id="SignalP"/>
    </source>
</evidence>
<dbReference type="Proteomes" id="UP000694941">
    <property type="component" value="Unplaced"/>
</dbReference>
<feature type="chain" id="PRO_5047475081" evidence="4">
    <location>
        <begin position="22"/>
        <end position="291"/>
    </location>
</feature>
<dbReference type="SUPFAM" id="SSF57501">
    <property type="entry name" value="Cystine-knot cytokines"/>
    <property type="match status" value="1"/>
</dbReference>
<evidence type="ECO:0000256" key="3">
    <source>
        <dbReference type="ARBA" id="ARBA00023180"/>
    </source>
</evidence>
<organism evidence="6 7">
    <name type="scientific">Limulus polyphemus</name>
    <name type="common">Atlantic horseshoe crab</name>
    <dbReference type="NCBI Taxonomy" id="6850"/>
    <lineage>
        <taxon>Eukaryota</taxon>
        <taxon>Metazoa</taxon>
        <taxon>Ecdysozoa</taxon>
        <taxon>Arthropoda</taxon>
        <taxon>Chelicerata</taxon>
        <taxon>Merostomata</taxon>
        <taxon>Xiphosura</taxon>
        <taxon>Limulidae</taxon>
        <taxon>Limulus</taxon>
    </lineage>
</organism>
<dbReference type="PANTHER" id="PTHR23199:SF13">
    <property type="entry name" value="PROTEIN SPAETZLE 3"/>
    <property type="match status" value="1"/>
</dbReference>
<keyword evidence="3" id="KW-0325">Glycoprotein</keyword>
<dbReference type="Gene3D" id="2.10.90.10">
    <property type="entry name" value="Cystine-knot cytokines"/>
    <property type="match status" value="1"/>
</dbReference>
<dbReference type="Pfam" id="PF16077">
    <property type="entry name" value="Spaetzle"/>
    <property type="match status" value="1"/>
</dbReference>
<evidence type="ECO:0000313" key="7">
    <source>
        <dbReference type="RefSeq" id="XP_022241432.1"/>
    </source>
</evidence>
<keyword evidence="6" id="KW-1185">Reference proteome</keyword>
<dbReference type="InterPro" id="IPR052444">
    <property type="entry name" value="Spz/Toll_ligand-like"/>
</dbReference>
<accession>A0ABM1SCS7</accession>
<sequence length="291" mass="33292">MVPQLSTVLFHILTWLPSFLCLPIPPEDGVWGTYSRSSYYYSDYSFPKTSAPRNPFLPKPQKCPDTGRTVCKSVDQYPFDHIFDVVNKVKTKGFNFSSLFFDEREGDAEPAMFPDLPVAPEETQKHDGFLIYQTSVHYQYSKPTPKSWDYGPHTYPRHTKVTHPHLLTQLPFHAHRGLVRRAEDEEPVCAIRSTFISPKAALSDKSEWKYIVNVAERDSRLRQVIRVDICSSPDESCSSQVSLPFGYTSRCKQKYIKKKLLSLDADGQGTSEENFFVPSCCVCQISRNSEK</sequence>
<feature type="domain" description="Spaetzle" evidence="5">
    <location>
        <begin position="187"/>
        <end position="285"/>
    </location>
</feature>
<dbReference type="RefSeq" id="XP_022241432.1">
    <property type="nucleotide sequence ID" value="XM_022385724.1"/>
</dbReference>
<evidence type="ECO:0000313" key="6">
    <source>
        <dbReference type="Proteomes" id="UP000694941"/>
    </source>
</evidence>